<dbReference type="GO" id="GO:0030154">
    <property type="term" value="P:cell differentiation"/>
    <property type="evidence" value="ECO:0007669"/>
    <property type="project" value="UniProtKB-KW"/>
</dbReference>
<gene>
    <name evidence="18" type="primary">LOC110981172</name>
</gene>
<evidence type="ECO:0000256" key="10">
    <source>
        <dbReference type="ARBA" id="ARBA00023034"/>
    </source>
</evidence>
<evidence type="ECO:0000313" key="17">
    <source>
        <dbReference type="Proteomes" id="UP000694845"/>
    </source>
</evidence>
<evidence type="ECO:0000256" key="15">
    <source>
        <dbReference type="SAM" id="MobiDB-lite"/>
    </source>
</evidence>
<feature type="transmembrane region" description="Helical" evidence="16">
    <location>
        <begin position="229"/>
        <end position="250"/>
    </location>
</feature>
<evidence type="ECO:0000256" key="9">
    <source>
        <dbReference type="ARBA" id="ARBA00022989"/>
    </source>
</evidence>
<evidence type="ECO:0000256" key="5">
    <source>
        <dbReference type="ARBA" id="ARBA00022475"/>
    </source>
</evidence>
<feature type="compositionally biased region" description="Polar residues" evidence="15">
    <location>
        <begin position="382"/>
        <end position="391"/>
    </location>
</feature>
<feature type="transmembrane region" description="Helical" evidence="16">
    <location>
        <begin position="262"/>
        <end position="281"/>
    </location>
</feature>
<keyword evidence="11 16" id="KW-0472">Membrane</keyword>
<dbReference type="CTD" id="25844"/>
<keyword evidence="17" id="KW-1185">Reference proteome</keyword>
<dbReference type="KEGG" id="aplc:110981172"/>
<feature type="compositionally biased region" description="Polar residues" evidence="15">
    <location>
        <begin position="1"/>
        <end position="25"/>
    </location>
</feature>
<keyword evidence="5" id="KW-1003">Cell membrane</keyword>
<dbReference type="AlphaFoldDB" id="A0A8B7YLR5"/>
<evidence type="ECO:0000256" key="14">
    <source>
        <dbReference type="ARBA" id="ARBA00032951"/>
    </source>
</evidence>
<name>A0A8B7YLR5_ACAPL</name>
<feature type="transmembrane region" description="Helical" evidence="16">
    <location>
        <begin position="135"/>
        <end position="153"/>
    </location>
</feature>
<keyword evidence="7 16" id="KW-0812">Transmembrane</keyword>
<keyword evidence="8" id="KW-0221">Differentiation</keyword>
<dbReference type="PANTHER" id="PTHR15627:SF14">
    <property type="entry name" value="PROTEIN YIPF3"/>
    <property type="match status" value="1"/>
</dbReference>
<comment type="subcellular location">
    <subcellularLocation>
        <location evidence="3">Cell membrane</location>
        <topology evidence="3">Multi-pass membrane protein</topology>
    </subcellularLocation>
    <subcellularLocation>
        <location evidence="2">Cytoplasm</location>
    </subcellularLocation>
    <subcellularLocation>
        <location evidence="1">Golgi apparatus</location>
        <location evidence="1">cis-Golgi network membrane</location>
        <topology evidence="1">Multi-pass membrane protein</topology>
    </subcellularLocation>
</comment>
<accession>A0A8B7YLR5</accession>
<keyword evidence="6" id="KW-0963">Cytoplasm</keyword>
<feature type="compositionally biased region" description="Basic and acidic residues" evidence="15">
    <location>
        <begin position="49"/>
        <end position="61"/>
    </location>
</feature>
<keyword evidence="9 16" id="KW-1133">Transmembrane helix</keyword>
<dbReference type="OrthoDB" id="10256463at2759"/>
<sequence>MATSNWFPRNAEDNNSAVINLTDSMLESDDLDATAADPTRQPDASASMERQEMPRVERNGEDPQSAFMDAVKTQMAETVWQTGKQQARKVFDVYGNIDLLRPYFDVEPKTVVHRLVLSLLPLRPSSTPQKAVGELYGPLMIVLTLVAILLMGMKDAGHTVREGTLMGSAIGISFGYWLLASGLFYGVSFICNTHITFLQVLSLTGYGMFSFCIVLFLGTTLHSAVSHTLFYTSWAILGGLSSLRMVGVYLSRTKGRSHKLTIALTVAALHLVFLLYLHFTYHKIVADVAPLHRPQVPPHDLVPKAPQNDAVLAPTQLDLPDRRGSSAEKVPLGGNKAADAAPNDILPQPNDGAIVAEDNMTGNKKPKPGLVIPVQKEKETNTGDSKNTNNF</sequence>
<dbReference type="Proteomes" id="UP000694845">
    <property type="component" value="Unplaced"/>
</dbReference>
<feature type="transmembrane region" description="Helical" evidence="16">
    <location>
        <begin position="197"/>
        <end position="217"/>
    </location>
</feature>
<keyword evidence="12" id="KW-0325">Glycoprotein</keyword>
<dbReference type="PANTHER" id="PTHR15627">
    <property type="entry name" value="NATURAL KILLER CELL-SPECIFIC ANTIGEN KLIP1"/>
    <property type="match status" value="1"/>
</dbReference>
<evidence type="ECO:0000256" key="8">
    <source>
        <dbReference type="ARBA" id="ARBA00022782"/>
    </source>
</evidence>
<evidence type="ECO:0000256" key="12">
    <source>
        <dbReference type="ARBA" id="ARBA00023180"/>
    </source>
</evidence>
<organism evidence="17 18">
    <name type="scientific">Acanthaster planci</name>
    <name type="common">Crown-of-thorns starfish</name>
    <dbReference type="NCBI Taxonomy" id="133434"/>
    <lineage>
        <taxon>Eukaryota</taxon>
        <taxon>Metazoa</taxon>
        <taxon>Echinodermata</taxon>
        <taxon>Eleutherozoa</taxon>
        <taxon>Asterozoa</taxon>
        <taxon>Asteroidea</taxon>
        <taxon>Valvatacea</taxon>
        <taxon>Valvatida</taxon>
        <taxon>Acanthasteridae</taxon>
        <taxon>Acanthaster</taxon>
    </lineage>
</organism>
<evidence type="ECO:0000256" key="13">
    <source>
        <dbReference type="ARBA" id="ARBA00024809"/>
    </source>
</evidence>
<keyword evidence="10" id="KW-0333">Golgi apparatus</keyword>
<feature type="transmembrane region" description="Helical" evidence="16">
    <location>
        <begin position="165"/>
        <end position="185"/>
    </location>
</feature>
<evidence type="ECO:0000256" key="4">
    <source>
        <dbReference type="ARBA" id="ARBA00015622"/>
    </source>
</evidence>
<feature type="region of interest" description="Disordered" evidence="15">
    <location>
        <begin position="1"/>
        <end position="62"/>
    </location>
</feature>
<dbReference type="GeneID" id="110981172"/>
<dbReference type="InterPro" id="IPR051521">
    <property type="entry name" value="tRNA_Mod/Golgi_Maint"/>
</dbReference>
<evidence type="ECO:0000256" key="3">
    <source>
        <dbReference type="ARBA" id="ARBA00004651"/>
    </source>
</evidence>
<dbReference type="GO" id="GO:0005886">
    <property type="term" value="C:plasma membrane"/>
    <property type="evidence" value="ECO:0007669"/>
    <property type="project" value="UniProtKB-SubCell"/>
</dbReference>
<evidence type="ECO:0000313" key="18">
    <source>
        <dbReference type="RefSeq" id="XP_022094204.1"/>
    </source>
</evidence>
<evidence type="ECO:0000256" key="6">
    <source>
        <dbReference type="ARBA" id="ARBA00022490"/>
    </source>
</evidence>
<evidence type="ECO:0000256" key="2">
    <source>
        <dbReference type="ARBA" id="ARBA00004496"/>
    </source>
</evidence>
<feature type="region of interest" description="Disordered" evidence="15">
    <location>
        <begin position="315"/>
        <end position="391"/>
    </location>
</feature>
<evidence type="ECO:0000256" key="7">
    <source>
        <dbReference type="ARBA" id="ARBA00022692"/>
    </source>
</evidence>
<dbReference type="RefSeq" id="XP_022094204.1">
    <property type="nucleotide sequence ID" value="XM_022238512.1"/>
</dbReference>
<evidence type="ECO:0000256" key="1">
    <source>
        <dbReference type="ARBA" id="ARBA00004257"/>
    </source>
</evidence>
<proteinExistence type="predicted"/>
<dbReference type="GO" id="GO:0005794">
    <property type="term" value="C:Golgi apparatus"/>
    <property type="evidence" value="ECO:0007669"/>
    <property type="project" value="UniProtKB-SubCell"/>
</dbReference>
<evidence type="ECO:0000256" key="16">
    <source>
        <dbReference type="SAM" id="Phobius"/>
    </source>
</evidence>
<reference evidence="18" key="1">
    <citation type="submission" date="2025-08" db="UniProtKB">
        <authorList>
            <consortium name="RefSeq"/>
        </authorList>
    </citation>
    <scope>IDENTIFICATION</scope>
</reference>
<comment type="function">
    <text evidence="13">Involved in the maintenance of the Golgi structure. May play a role in hematopoiesis.</text>
</comment>
<evidence type="ECO:0000256" key="11">
    <source>
        <dbReference type="ARBA" id="ARBA00023136"/>
    </source>
</evidence>
<protein>
    <recommendedName>
        <fullName evidence="4">Protein YIPF3</fullName>
    </recommendedName>
    <alternativeName>
        <fullName evidence="14">YIP1 family member 3</fullName>
    </alternativeName>
</protein>